<proteinExistence type="predicted"/>
<gene>
    <name evidence="1" type="ORF">BN2476_10047</name>
</gene>
<keyword evidence="2" id="KW-1185">Reference proteome</keyword>
<evidence type="ECO:0000313" key="1">
    <source>
        <dbReference type="EMBL" id="SIT35002.1"/>
    </source>
</evidence>
<organism evidence="1 2">
    <name type="scientific">Paraburkholderia piptadeniae</name>
    <dbReference type="NCBI Taxonomy" id="1701573"/>
    <lineage>
        <taxon>Bacteria</taxon>
        <taxon>Pseudomonadati</taxon>
        <taxon>Pseudomonadota</taxon>
        <taxon>Betaproteobacteria</taxon>
        <taxon>Burkholderiales</taxon>
        <taxon>Burkholderiaceae</taxon>
        <taxon>Paraburkholderia</taxon>
    </lineage>
</organism>
<dbReference type="EMBL" id="CYGY02000001">
    <property type="protein sequence ID" value="SIT35002.1"/>
    <property type="molecule type" value="Genomic_DNA"/>
</dbReference>
<dbReference type="AlphaFoldDB" id="A0A1N7RIS5"/>
<protein>
    <submittedName>
        <fullName evidence="1">Uncharacterized protein</fullName>
    </submittedName>
</protein>
<dbReference type="Proteomes" id="UP000195569">
    <property type="component" value="Unassembled WGS sequence"/>
</dbReference>
<evidence type="ECO:0000313" key="2">
    <source>
        <dbReference type="Proteomes" id="UP000195569"/>
    </source>
</evidence>
<reference evidence="1" key="1">
    <citation type="submission" date="2016-12" db="EMBL/GenBank/DDBJ databases">
        <authorList>
            <person name="Moulin L."/>
        </authorList>
    </citation>
    <scope>NUCLEOTIDE SEQUENCE [LARGE SCALE GENOMIC DNA]</scope>
    <source>
        <strain evidence="1">STM 7183</strain>
    </source>
</reference>
<sequence>MVRSVSTARSRDTCYACRSIANSSRRACRVASFHRAYPSYVRFLKARATSESLRREHLNVTTPFAIKVAAVEQSVNVFQPTHRLALVKNSSATDRRIRIASQPGLR</sequence>
<name>A0A1N7RIS5_9BURK</name>
<comment type="caution">
    <text evidence="1">The sequence shown here is derived from an EMBL/GenBank/DDBJ whole genome shotgun (WGS) entry which is preliminary data.</text>
</comment>
<accession>A0A1N7RIS5</accession>